<dbReference type="InterPro" id="IPR014210">
    <property type="entry name" value="Cyt_o_ubiqinol_oxidase_su4"/>
</dbReference>
<accession>A0A1M5W0E8</accession>
<name>A0A1M5W0E8_9VIBR</name>
<comment type="subunit">
    <text evidence="3">Heterooctamer of two A chains, two B chains, two C chains and two D chains.</text>
</comment>
<dbReference type="GO" id="GO:0015078">
    <property type="term" value="F:proton transmembrane transporter activity"/>
    <property type="evidence" value="ECO:0007669"/>
    <property type="project" value="TreeGrafter"/>
</dbReference>
<keyword evidence="10" id="KW-0560">Oxidoreductase</keyword>
<proteinExistence type="inferred from homology"/>
<dbReference type="GO" id="GO:0005886">
    <property type="term" value="C:plasma membrane"/>
    <property type="evidence" value="ECO:0007669"/>
    <property type="project" value="UniProtKB-SubCell"/>
</dbReference>
<dbReference type="PANTHER" id="PTHR36835:SF1">
    <property type="entry name" value="CYTOCHROME BO(3) UBIQUINOL OXIDASE SUBUNIT 4"/>
    <property type="match status" value="1"/>
</dbReference>
<evidence type="ECO:0000256" key="5">
    <source>
        <dbReference type="ARBA" id="ARBA00022448"/>
    </source>
</evidence>
<evidence type="ECO:0000313" key="19">
    <source>
        <dbReference type="Proteomes" id="UP000184608"/>
    </source>
</evidence>
<evidence type="ECO:0000256" key="11">
    <source>
        <dbReference type="ARBA" id="ARBA00023136"/>
    </source>
</evidence>
<dbReference type="Proteomes" id="UP000184608">
    <property type="component" value="Unassembled WGS sequence"/>
</dbReference>
<evidence type="ECO:0000256" key="9">
    <source>
        <dbReference type="ARBA" id="ARBA00022989"/>
    </source>
</evidence>
<keyword evidence="7 17" id="KW-0812">Transmembrane</keyword>
<dbReference type="InterPro" id="IPR050968">
    <property type="entry name" value="Cytochrome_c_oxidase_bac_sub4"/>
</dbReference>
<sequence length="119" mass="13372">MDLCLYICLLSRGDVMSNQHTESGAKGYIIGFIASLILTAIPFYYAGTQSLPAHTTYAILFGCAIVQVIVHFVYFLHMELKTDEGRWNFISLIFSAIVVLIVIGGSLWIMWNLNVNMMM</sequence>
<protein>
    <recommendedName>
        <fullName evidence="4">Cytochrome bo(3) ubiquinol oxidase subunit 4</fullName>
    </recommendedName>
    <alternativeName>
        <fullName evidence="16">Cytochrome o ubiquinol oxidase subunit 4</fullName>
    </alternativeName>
    <alternativeName>
        <fullName evidence="13">Oxidase bo(3) subunit 4</fullName>
    </alternativeName>
    <alternativeName>
        <fullName evidence="14">Ubiquinol oxidase polypeptide IV</fullName>
    </alternativeName>
    <alternativeName>
        <fullName evidence="15">Ubiquinol oxidase subunit 4</fullName>
    </alternativeName>
</protein>
<evidence type="ECO:0000256" key="7">
    <source>
        <dbReference type="ARBA" id="ARBA00022692"/>
    </source>
</evidence>
<dbReference type="InterPro" id="IPR005171">
    <property type="entry name" value="Cyt_c_oxidase_su4_prok"/>
</dbReference>
<evidence type="ECO:0000256" key="15">
    <source>
        <dbReference type="ARBA" id="ARBA00031887"/>
    </source>
</evidence>
<dbReference type="GO" id="GO:0009486">
    <property type="term" value="F:cytochrome bo3 ubiquinol oxidase activity"/>
    <property type="evidence" value="ECO:0007669"/>
    <property type="project" value="InterPro"/>
</dbReference>
<evidence type="ECO:0000256" key="6">
    <source>
        <dbReference type="ARBA" id="ARBA00022475"/>
    </source>
</evidence>
<keyword evidence="5" id="KW-0813">Transport</keyword>
<evidence type="ECO:0000256" key="17">
    <source>
        <dbReference type="SAM" id="Phobius"/>
    </source>
</evidence>
<dbReference type="GO" id="GO:0019646">
    <property type="term" value="P:aerobic electron transport chain"/>
    <property type="evidence" value="ECO:0007669"/>
    <property type="project" value="TreeGrafter"/>
</dbReference>
<dbReference type="GO" id="GO:0009319">
    <property type="term" value="C:cytochrome o ubiquinol oxidase complex"/>
    <property type="evidence" value="ECO:0007669"/>
    <property type="project" value="TreeGrafter"/>
</dbReference>
<dbReference type="EMBL" id="FQXZ01000006">
    <property type="protein sequence ID" value="SHH80898.1"/>
    <property type="molecule type" value="Genomic_DNA"/>
</dbReference>
<comment type="function">
    <text evidence="12">Cytochrome bo(3) ubiquinol terminal oxidase is the component of the aerobic respiratory chain of E.coli that predominates when cells are grown at high aeration. Has proton pump activity across the membrane in addition to electron transfer, pumping 2 protons/electron.</text>
</comment>
<evidence type="ECO:0000313" key="18">
    <source>
        <dbReference type="EMBL" id="SHH80898.1"/>
    </source>
</evidence>
<organism evidence="18 19">
    <name type="scientific">Vibrio aerogenes CECT 7868</name>
    <dbReference type="NCBI Taxonomy" id="1216006"/>
    <lineage>
        <taxon>Bacteria</taxon>
        <taxon>Pseudomonadati</taxon>
        <taxon>Pseudomonadota</taxon>
        <taxon>Gammaproteobacteria</taxon>
        <taxon>Vibrionales</taxon>
        <taxon>Vibrionaceae</taxon>
        <taxon>Vibrio</taxon>
    </lineage>
</organism>
<evidence type="ECO:0000256" key="12">
    <source>
        <dbReference type="ARBA" id="ARBA00025694"/>
    </source>
</evidence>
<keyword evidence="19" id="KW-1185">Reference proteome</keyword>
<evidence type="ECO:0000256" key="3">
    <source>
        <dbReference type="ARBA" id="ARBA00011700"/>
    </source>
</evidence>
<dbReference type="Pfam" id="PF03626">
    <property type="entry name" value="COX4_pro"/>
    <property type="match status" value="1"/>
</dbReference>
<keyword evidence="11 17" id="KW-0472">Membrane</keyword>
<reference evidence="18 19" key="1">
    <citation type="submission" date="2016-11" db="EMBL/GenBank/DDBJ databases">
        <authorList>
            <person name="Jaros S."/>
            <person name="Januszkiewicz K."/>
            <person name="Wedrychowicz H."/>
        </authorList>
    </citation>
    <scope>NUCLEOTIDE SEQUENCE [LARGE SCALE GENOMIC DNA]</scope>
    <source>
        <strain evidence="18 19">CECT 7868</strain>
    </source>
</reference>
<evidence type="ECO:0000256" key="16">
    <source>
        <dbReference type="ARBA" id="ARBA00032185"/>
    </source>
</evidence>
<evidence type="ECO:0000256" key="2">
    <source>
        <dbReference type="ARBA" id="ARBA00008079"/>
    </source>
</evidence>
<dbReference type="STRING" id="1216006.VA7868_00572"/>
<comment type="similarity">
    <text evidence="2">Belongs to the cytochrome c oxidase bacterial subunit 4 family.</text>
</comment>
<feature type="transmembrane region" description="Helical" evidence="17">
    <location>
        <begin position="27"/>
        <end position="45"/>
    </location>
</feature>
<evidence type="ECO:0000256" key="10">
    <source>
        <dbReference type="ARBA" id="ARBA00023002"/>
    </source>
</evidence>
<comment type="subcellular location">
    <subcellularLocation>
        <location evidence="1">Cell membrane</location>
        <topology evidence="1">Multi-pass membrane protein</topology>
    </subcellularLocation>
</comment>
<feature type="transmembrane region" description="Helical" evidence="17">
    <location>
        <begin position="89"/>
        <end position="111"/>
    </location>
</feature>
<evidence type="ECO:0000256" key="4">
    <source>
        <dbReference type="ARBA" id="ARBA00014689"/>
    </source>
</evidence>
<evidence type="ECO:0000256" key="13">
    <source>
        <dbReference type="ARBA" id="ARBA00030071"/>
    </source>
</evidence>
<evidence type="ECO:0000256" key="1">
    <source>
        <dbReference type="ARBA" id="ARBA00004651"/>
    </source>
</evidence>
<keyword evidence="8" id="KW-0249">Electron transport</keyword>
<dbReference type="AlphaFoldDB" id="A0A1M5W0E8"/>
<dbReference type="NCBIfam" id="TIGR02847">
    <property type="entry name" value="CyoD"/>
    <property type="match status" value="1"/>
</dbReference>
<keyword evidence="6" id="KW-1003">Cell membrane</keyword>
<feature type="transmembrane region" description="Helical" evidence="17">
    <location>
        <begin position="57"/>
        <end position="77"/>
    </location>
</feature>
<evidence type="ECO:0000256" key="14">
    <source>
        <dbReference type="ARBA" id="ARBA00030211"/>
    </source>
</evidence>
<evidence type="ECO:0000256" key="8">
    <source>
        <dbReference type="ARBA" id="ARBA00022982"/>
    </source>
</evidence>
<dbReference type="GO" id="GO:0015990">
    <property type="term" value="P:electron transport coupled proton transport"/>
    <property type="evidence" value="ECO:0007669"/>
    <property type="project" value="InterPro"/>
</dbReference>
<gene>
    <name evidence="18" type="primary">cyoD</name>
    <name evidence="18" type="ORF">VA7868_00572</name>
</gene>
<dbReference type="PANTHER" id="PTHR36835">
    <property type="entry name" value="CYTOCHROME BO(3) UBIQUINOL OXIDASE SUBUNIT 4"/>
    <property type="match status" value="1"/>
</dbReference>
<keyword evidence="9 17" id="KW-1133">Transmembrane helix</keyword>